<proteinExistence type="predicted"/>
<evidence type="ECO:0000313" key="2">
    <source>
        <dbReference type="Proteomes" id="UP001597474"/>
    </source>
</evidence>
<sequence>MQADRYSRMVSWLKVLFPLIALALLSTLFLLSRAIEPGDVIPFAEKEIQERLRDQQITGPFFSGVTADGDQIAFSAEKLITPSGETGANRAQRVHAELDLSQGTAITLQAREANVALSRDEAELSGDVIFTSSTGYRISTDRLISELTALNVQSPGPVEGIGPAGTITAGSMSLTAPQKGGAVQLIFKDGVKLVYEPSKMEE</sequence>
<dbReference type="Pfam" id="PF06835">
    <property type="entry name" value="LptC"/>
    <property type="match status" value="1"/>
</dbReference>
<dbReference type="EMBL" id="JBHUMP010000001">
    <property type="protein sequence ID" value="MFD2738337.1"/>
    <property type="molecule type" value="Genomic_DNA"/>
</dbReference>
<name>A0ABW5TYS1_9RHOB</name>
<reference evidence="2" key="1">
    <citation type="journal article" date="2019" name="Int. J. Syst. Evol. Microbiol.">
        <title>The Global Catalogue of Microorganisms (GCM) 10K type strain sequencing project: providing services to taxonomists for standard genome sequencing and annotation.</title>
        <authorList>
            <consortium name="The Broad Institute Genomics Platform"/>
            <consortium name="The Broad Institute Genome Sequencing Center for Infectious Disease"/>
            <person name="Wu L."/>
            <person name="Ma J."/>
        </authorList>
    </citation>
    <scope>NUCLEOTIDE SEQUENCE [LARGE SCALE GENOMIC DNA]</scope>
    <source>
        <strain evidence="2">TISTR 2562</strain>
    </source>
</reference>
<keyword evidence="2" id="KW-1185">Reference proteome</keyword>
<comment type="caution">
    <text evidence="1">The sequence shown here is derived from an EMBL/GenBank/DDBJ whole genome shotgun (WGS) entry which is preliminary data.</text>
</comment>
<dbReference type="Gene3D" id="2.60.450.10">
    <property type="entry name" value="Lipopolysaccharide (LPS) transport protein A like domain"/>
    <property type="match status" value="1"/>
</dbReference>
<evidence type="ECO:0000313" key="1">
    <source>
        <dbReference type="EMBL" id="MFD2738337.1"/>
    </source>
</evidence>
<dbReference type="Proteomes" id="UP001597474">
    <property type="component" value="Unassembled WGS sequence"/>
</dbReference>
<dbReference type="InterPro" id="IPR010664">
    <property type="entry name" value="LipoPS_assembly_LptC-rel"/>
</dbReference>
<dbReference type="RefSeq" id="WP_386370964.1">
    <property type="nucleotide sequence ID" value="NZ_JBHUMP010000001.1"/>
</dbReference>
<organism evidence="1 2">
    <name type="scientific">Sulfitobacter aestuarii</name>
    <dbReference type="NCBI Taxonomy" id="2161676"/>
    <lineage>
        <taxon>Bacteria</taxon>
        <taxon>Pseudomonadati</taxon>
        <taxon>Pseudomonadota</taxon>
        <taxon>Alphaproteobacteria</taxon>
        <taxon>Rhodobacterales</taxon>
        <taxon>Roseobacteraceae</taxon>
        <taxon>Sulfitobacter</taxon>
    </lineage>
</organism>
<protein>
    <submittedName>
        <fullName evidence="1">LPS export ABC transporter periplasmic protein LptC</fullName>
    </submittedName>
</protein>
<accession>A0ABW5TYS1</accession>
<gene>
    <name evidence="1" type="primary">lptC</name>
    <name evidence="1" type="ORF">ACFSUD_02025</name>
</gene>